<sequence>MRAVQNRGPKGYCINTQVGEVHSITEGYQLVRRLPKLRSLHIVQPNIRILSCTGQVEGCSATRMRVDSRFLTPLSLPTNSSNAWFSAFHIDQAGK</sequence>
<reference evidence="2" key="1">
    <citation type="journal article" date="2021" name="BMC Genomics">
        <title>Chromosome-level genome assembly and manually-curated proteome of model necrotroph Parastagonospora nodorum Sn15 reveals a genome-wide trove of candidate effector homologs, and redundancy of virulence-related functions within an accessory chromosome.</title>
        <authorList>
            <person name="Bertazzoni S."/>
            <person name="Jones D.A.B."/>
            <person name="Phan H.T."/>
            <person name="Tan K.-C."/>
            <person name="Hane J.K."/>
        </authorList>
    </citation>
    <scope>NUCLEOTIDE SEQUENCE [LARGE SCALE GENOMIC DNA]</scope>
    <source>
        <strain evidence="2">SN15 / ATCC MYA-4574 / FGSC 10173)</strain>
    </source>
</reference>
<accession>A0A7U2ICN4</accession>
<dbReference type="EMBL" id="CP069044">
    <property type="protein sequence ID" value="QRD07345.1"/>
    <property type="molecule type" value="Genomic_DNA"/>
</dbReference>
<evidence type="ECO:0000313" key="2">
    <source>
        <dbReference type="Proteomes" id="UP000663193"/>
    </source>
</evidence>
<organism evidence="1 2">
    <name type="scientific">Phaeosphaeria nodorum (strain SN15 / ATCC MYA-4574 / FGSC 10173)</name>
    <name type="common">Glume blotch fungus</name>
    <name type="synonym">Parastagonospora nodorum</name>
    <dbReference type="NCBI Taxonomy" id="321614"/>
    <lineage>
        <taxon>Eukaryota</taxon>
        <taxon>Fungi</taxon>
        <taxon>Dikarya</taxon>
        <taxon>Ascomycota</taxon>
        <taxon>Pezizomycotina</taxon>
        <taxon>Dothideomycetes</taxon>
        <taxon>Pleosporomycetidae</taxon>
        <taxon>Pleosporales</taxon>
        <taxon>Pleosporineae</taxon>
        <taxon>Phaeosphaeriaceae</taxon>
        <taxon>Parastagonospora</taxon>
    </lineage>
</organism>
<dbReference type="VEuPathDB" id="FungiDB:JI435_424270"/>
<protein>
    <submittedName>
        <fullName evidence="1">Uncharacterized protein</fullName>
    </submittedName>
</protein>
<keyword evidence="2" id="KW-1185">Reference proteome</keyword>
<dbReference type="AlphaFoldDB" id="A0A7U2ICN4"/>
<gene>
    <name evidence="1" type="ORF">JI435_424270</name>
</gene>
<proteinExistence type="predicted"/>
<dbReference type="Proteomes" id="UP000663193">
    <property type="component" value="Chromosome 22"/>
</dbReference>
<evidence type="ECO:0000313" key="1">
    <source>
        <dbReference type="EMBL" id="QRD07345.1"/>
    </source>
</evidence>
<name>A0A7U2ICN4_PHANO</name>